<organism evidence="1 2">
    <name type="scientific">Portunus trituberculatus</name>
    <name type="common">Swimming crab</name>
    <name type="synonym">Neptunus trituberculatus</name>
    <dbReference type="NCBI Taxonomy" id="210409"/>
    <lineage>
        <taxon>Eukaryota</taxon>
        <taxon>Metazoa</taxon>
        <taxon>Ecdysozoa</taxon>
        <taxon>Arthropoda</taxon>
        <taxon>Crustacea</taxon>
        <taxon>Multicrustacea</taxon>
        <taxon>Malacostraca</taxon>
        <taxon>Eumalacostraca</taxon>
        <taxon>Eucarida</taxon>
        <taxon>Decapoda</taxon>
        <taxon>Pleocyemata</taxon>
        <taxon>Brachyura</taxon>
        <taxon>Eubrachyura</taxon>
        <taxon>Portunoidea</taxon>
        <taxon>Portunidae</taxon>
        <taxon>Portuninae</taxon>
        <taxon>Portunus</taxon>
    </lineage>
</organism>
<accession>A0A5B7K1M2</accession>
<sequence length="38" mass="4365">MASHEAITYRTHRHSLIRGTPDNLFIDQPSNTRMQIGV</sequence>
<dbReference type="AlphaFoldDB" id="A0A5B7K1M2"/>
<name>A0A5B7K1M2_PORTR</name>
<protein>
    <submittedName>
        <fullName evidence="1">Uncharacterized protein</fullName>
    </submittedName>
</protein>
<comment type="caution">
    <text evidence="1">The sequence shown here is derived from an EMBL/GenBank/DDBJ whole genome shotgun (WGS) entry which is preliminary data.</text>
</comment>
<evidence type="ECO:0000313" key="1">
    <source>
        <dbReference type="EMBL" id="MPD00890.1"/>
    </source>
</evidence>
<gene>
    <name evidence="1" type="ORF">E2C01_096395</name>
</gene>
<dbReference type="Proteomes" id="UP000324222">
    <property type="component" value="Unassembled WGS sequence"/>
</dbReference>
<keyword evidence="2" id="KW-1185">Reference proteome</keyword>
<evidence type="ECO:0000313" key="2">
    <source>
        <dbReference type="Proteomes" id="UP000324222"/>
    </source>
</evidence>
<reference evidence="1 2" key="1">
    <citation type="submission" date="2019-05" db="EMBL/GenBank/DDBJ databases">
        <title>Another draft genome of Portunus trituberculatus and its Hox gene families provides insights of decapod evolution.</title>
        <authorList>
            <person name="Jeong J.-H."/>
            <person name="Song I."/>
            <person name="Kim S."/>
            <person name="Choi T."/>
            <person name="Kim D."/>
            <person name="Ryu S."/>
            <person name="Kim W."/>
        </authorList>
    </citation>
    <scope>NUCLEOTIDE SEQUENCE [LARGE SCALE GENOMIC DNA]</scope>
    <source>
        <tissue evidence="1">Muscle</tissue>
    </source>
</reference>
<dbReference type="EMBL" id="VSRR010124855">
    <property type="protein sequence ID" value="MPD00890.1"/>
    <property type="molecule type" value="Genomic_DNA"/>
</dbReference>
<proteinExistence type="predicted"/>